<keyword evidence="1" id="KW-0728">SH3 domain</keyword>
<evidence type="ECO:0000313" key="9">
    <source>
        <dbReference type="Proteomes" id="UP001177744"/>
    </source>
</evidence>
<dbReference type="FunFam" id="1.20.58.60:FF:000010">
    <property type="entry name" value="plectin isoform X2"/>
    <property type="match status" value="1"/>
</dbReference>
<dbReference type="GO" id="GO:0005925">
    <property type="term" value="C:focal adhesion"/>
    <property type="evidence" value="ECO:0007669"/>
    <property type="project" value="TreeGrafter"/>
</dbReference>
<protein>
    <recommendedName>
        <fullName evidence="7">Calponin-homology (CH) domain-containing protein</fullName>
    </recommendedName>
</protein>
<dbReference type="GO" id="GO:0008017">
    <property type="term" value="F:microtubule binding"/>
    <property type="evidence" value="ECO:0007669"/>
    <property type="project" value="TreeGrafter"/>
</dbReference>
<dbReference type="Gene3D" id="1.20.58.60">
    <property type="match status" value="5"/>
</dbReference>
<dbReference type="SMART" id="SM00150">
    <property type="entry name" value="SPEC"/>
    <property type="match status" value="3"/>
</dbReference>
<dbReference type="CDD" id="cd00176">
    <property type="entry name" value="SPEC"/>
    <property type="match status" value="1"/>
</dbReference>
<dbReference type="Pfam" id="PF00307">
    <property type="entry name" value="CH"/>
    <property type="match status" value="2"/>
</dbReference>
<dbReference type="PROSITE" id="PS50021">
    <property type="entry name" value="CH"/>
    <property type="match status" value="1"/>
</dbReference>
<dbReference type="PANTHER" id="PTHR23169:SF24">
    <property type="entry name" value="DYSTONIN"/>
    <property type="match status" value="1"/>
</dbReference>
<dbReference type="SMART" id="SM00033">
    <property type="entry name" value="CH"/>
    <property type="match status" value="1"/>
</dbReference>
<dbReference type="GO" id="GO:0030056">
    <property type="term" value="C:hemidesmosome"/>
    <property type="evidence" value="ECO:0007669"/>
    <property type="project" value="TreeGrafter"/>
</dbReference>
<organism evidence="8 9">
    <name type="scientific">Cnephaeus nilssonii</name>
    <name type="common">Northern bat</name>
    <name type="synonym">Eptesicus nilssonii</name>
    <dbReference type="NCBI Taxonomy" id="3371016"/>
    <lineage>
        <taxon>Eukaryota</taxon>
        <taxon>Metazoa</taxon>
        <taxon>Chordata</taxon>
        <taxon>Craniata</taxon>
        <taxon>Vertebrata</taxon>
        <taxon>Euteleostomi</taxon>
        <taxon>Mammalia</taxon>
        <taxon>Eutheria</taxon>
        <taxon>Laurasiatheria</taxon>
        <taxon>Chiroptera</taxon>
        <taxon>Yangochiroptera</taxon>
        <taxon>Vespertilionidae</taxon>
        <taxon>Cnephaeus</taxon>
    </lineage>
</organism>
<dbReference type="InterPro" id="IPR043197">
    <property type="entry name" value="Plakin"/>
</dbReference>
<dbReference type="Proteomes" id="UP001177744">
    <property type="component" value="Unassembled WGS sequence"/>
</dbReference>
<dbReference type="Pfam" id="PF21097">
    <property type="entry name" value="SR_plectin_7"/>
    <property type="match status" value="1"/>
</dbReference>
<evidence type="ECO:0000313" key="8">
    <source>
        <dbReference type="EMBL" id="KAK1338286.1"/>
    </source>
</evidence>
<evidence type="ECO:0000259" key="7">
    <source>
        <dbReference type="PROSITE" id="PS50021"/>
    </source>
</evidence>
<feature type="coiled-coil region" evidence="5">
    <location>
        <begin position="933"/>
        <end position="967"/>
    </location>
</feature>
<dbReference type="GO" id="GO:0045104">
    <property type="term" value="P:intermediate filament cytoskeleton organization"/>
    <property type="evidence" value="ECO:0007669"/>
    <property type="project" value="InterPro"/>
</dbReference>
<dbReference type="SUPFAM" id="SSF47576">
    <property type="entry name" value="Calponin-homology domain, CH-domain"/>
    <property type="match status" value="2"/>
</dbReference>
<dbReference type="Pfam" id="PF21020">
    <property type="entry name" value="Spectrin_4"/>
    <property type="match status" value="1"/>
</dbReference>
<feature type="compositionally biased region" description="Basic and acidic residues" evidence="6">
    <location>
        <begin position="1684"/>
        <end position="1720"/>
    </location>
</feature>
<gene>
    <name evidence="8" type="ORF">QTO34_001401</name>
</gene>
<keyword evidence="2" id="KW-0597">Phosphoprotein</keyword>
<dbReference type="InterPro" id="IPR036872">
    <property type="entry name" value="CH_dom_sf"/>
</dbReference>
<dbReference type="PANTHER" id="PTHR23169">
    <property type="entry name" value="ENVOPLAKIN"/>
    <property type="match status" value="1"/>
</dbReference>
<evidence type="ECO:0000256" key="1">
    <source>
        <dbReference type="ARBA" id="ARBA00022443"/>
    </source>
</evidence>
<dbReference type="FunFam" id="1.20.58.60:FF:000060">
    <property type="entry name" value="dystonin isoform X2"/>
    <property type="match status" value="1"/>
</dbReference>
<evidence type="ECO:0000256" key="4">
    <source>
        <dbReference type="ARBA" id="ARBA00023212"/>
    </source>
</evidence>
<dbReference type="FunFam" id="1.20.58.60:FF:000027">
    <property type="entry name" value="Microtubule-actin cross-linking factor 1"/>
    <property type="match status" value="1"/>
</dbReference>
<sequence length="1728" mass="197263">MEQTGLRAAVGGAETRPCAHCSLMAHSSFQDYFQTSKRFLLDIVPRLTQTPRKDDENPAACPGARLCCGCECSSTGRSCLCWVLEKDGVWLSSPGPGGGPLVLERTHSSPLSIAGSWLSVLVPEWTDSQLPRFRFIAGGCCLPGPQRTWLACPEPLLCPAQHGADAEIARSLRCHSSAAISPHGHRSNPAALDALHRPITGPISVWKISDIHVTGESEDMSAKERLLLWTQQATEGYAGIRCENFTTCWRDGKLFNAIIHKYRRSDNQGKATLRSCLSLGPHSHTLCLSLGPWVAAAAIGGLPGPLASPGKVAVTIGGLPESRASPGQRPPPSVACLTLWQPQTKRQVPAHPLELGACPLVHQAFQKPPARRRLLKGLVLEQTGTQLPHFDGPPDLIDMNTVAVQSNLANLEHAFYVAEKIGVNRLLDPEDVDVSSPDEKSVITYVSSLYDAFPKVPEGGEGIGANDVEVKWIEYQNMVNYLIQWIRHHVTTMSERAFPNNPVELKALYNQYLQFKETEIPPKETEKSKIKRLYKLLEIWIEFGRIKLLQGYHPNDIEKEWGKLIIAMLEREKALRPEVERLEMLQQIAQRVQRDSVICGDKLILARNALQADSKRLESGVQFQNEAEIAGYILECENLLRQHVIDVQILIDGKYYHADQLVQRVAKLRDEIMALRNECSSVYSKGRMLTTEQTKLMISGITQSLNSGFAQTLNPSLNSGLTQSLTPSLTPSSMKSGLSSGLTSRLTPSLTPVYTPGFPTGLVPNFNSGVDTNALQTLKLMQIRKPLLKSSLLDQNLTEEEINMKFVQDLLNWVDEMQGQLDRTEWGSDLPSVESHLENHKNVHRAIEEFECSLKEAKISEIQMTAPLKLTYAEKLHRLESLYAKLLNTSRNQERHLDTLHNFITRATNELIWLNEKEEEEVAYDWSERNTHIARKKDYHAELMRELEQKEENIKAVQEIAEQLLLENHPARLTIEAYRAAMQTQWSWVLQLCQCVEQHIKENTAYFEFFNDAKEATDYLRNLKDAIQRKYSCDRSSSIHKLEDLVQESMTMNVFWQTTLIVAKWKVISPTGNEAMVPSVCFSVPPPNKEAVDFANRIEQQYQNVLTLWHETHINMKSVVSWHYLINEIDKIRASNVASIKTMLPGEHQQVLSNLQSRFEDFLEDSQESQIFSGPDITQLEKEVNVCKQYYQELLKSAEREEQEESVYNLYISEVRNIRLRLENCEDRLIRQIRTPLERDDLHESVFRITEQEKLKKELECLKDDLGTITNKCEDFFSQAAASPSVPTLRSELSVVLQNMNQVYSMSSTYIEKLKTVNLVLKYTQAAEALVKLYETKLCEEEAVTADKNNIENLISTLKDELQKAKAISDEMFKTYKERDLDLTGTRKGRSISRKIDNRLRDLEGIGKLLKYYRDTYHPLDDWIQQVEITQRKIQENQPENSKTLATQLNQQKMLVSEIEMKQSKMDECQKYAEQYSTAVKDYELQTMTYRAMVDSQQKSPVKRRRMQSSADLIIQEFMDLRTRYTALLTLMTQYIKFAGDSLKRLEEEEMKRCKENSEHGAYSDLLQRQKATMIENCKLTGKISELENMVAELKKQKSRVEEELPKVKEAAENELRKQQRNRSQAVPQGTGGLCAGEGGSGAELERVRRLTLEAEAKREAVEENLRNFRNQLEENTFTRRTLEDHLKRKDSSLSDLEQQKNKLMEELRRKRDNEEELLKRMKQWRKT</sequence>
<dbReference type="GO" id="GO:0016020">
    <property type="term" value="C:membrane"/>
    <property type="evidence" value="ECO:0007669"/>
    <property type="project" value="TreeGrafter"/>
</dbReference>
<dbReference type="Pfam" id="PF21019">
    <property type="entry name" value="Spectrin_3"/>
    <property type="match status" value="1"/>
</dbReference>
<proteinExistence type="predicted"/>
<dbReference type="GO" id="GO:0005198">
    <property type="term" value="F:structural molecule activity"/>
    <property type="evidence" value="ECO:0007669"/>
    <property type="project" value="TreeGrafter"/>
</dbReference>
<dbReference type="SUPFAM" id="SSF46966">
    <property type="entry name" value="Spectrin repeat"/>
    <property type="match status" value="4"/>
</dbReference>
<dbReference type="Pfam" id="PF18373">
    <property type="entry name" value="Spectrin_2"/>
    <property type="match status" value="1"/>
</dbReference>
<evidence type="ECO:0000256" key="3">
    <source>
        <dbReference type="ARBA" id="ARBA00022737"/>
    </source>
</evidence>
<dbReference type="InterPro" id="IPR018159">
    <property type="entry name" value="Spectrin/alpha-actinin"/>
</dbReference>
<dbReference type="InterPro" id="IPR002017">
    <property type="entry name" value="Spectrin_repeat"/>
</dbReference>
<reference evidence="8" key="1">
    <citation type="submission" date="2023-06" db="EMBL/GenBank/DDBJ databases">
        <title>Reference genome for the Northern bat (Eptesicus nilssonii), a most northern bat species.</title>
        <authorList>
            <person name="Laine V.N."/>
            <person name="Pulliainen A.T."/>
            <person name="Lilley T.M."/>
        </authorList>
    </citation>
    <scope>NUCLEOTIDE SEQUENCE</scope>
    <source>
        <strain evidence="8">BLF_Eptnil</strain>
        <tissue evidence="8">Kidney</tissue>
    </source>
</reference>
<dbReference type="EMBL" id="JAULJE010000010">
    <property type="protein sequence ID" value="KAK1338286.1"/>
    <property type="molecule type" value="Genomic_DNA"/>
</dbReference>
<dbReference type="Pfam" id="PF00435">
    <property type="entry name" value="Spectrin"/>
    <property type="match status" value="1"/>
</dbReference>
<feature type="region of interest" description="Disordered" evidence="6">
    <location>
        <begin position="721"/>
        <end position="741"/>
    </location>
</feature>
<dbReference type="GO" id="GO:0031581">
    <property type="term" value="P:hemidesmosome assembly"/>
    <property type="evidence" value="ECO:0007669"/>
    <property type="project" value="TreeGrafter"/>
</dbReference>
<name>A0AA40HWL1_CNENI</name>
<dbReference type="GO" id="GO:0042060">
    <property type="term" value="P:wound healing"/>
    <property type="evidence" value="ECO:0007669"/>
    <property type="project" value="TreeGrafter"/>
</dbReference>
<dbReference type="Gene3D" id="1.10.418.10">
    <property type="entry name" value="Calponin-like domain"/>
    <property type="match status" value="2"/>
</dbReference>
<evidence type="ECO:0000256" key="5">
    <source>
        <dbReference type="SAM" id="Coils"/>
    </source>
</evidence>
<dbReference type="GO" id="GO:0005882">
    <property type="term" value="C:intermediate filament"/>
    <property type="evidence" value="ECO:0007669"/>
    <property type="project" value="TreeGrafter"/>
</dbReference>
<keyword evidence="4" id="KW-0963">Cytoplasm</keyword>
<keyword evidence="9" id="KW-1185">Reference proteome</keyword>
<feature type="region of interest" description="Disordered" evidence="6">
    <location>
        <begin position="1614"/>
        <end position="1641"/>
    </location>
</feature>
<dbReference type="InterPro" id="IPR049538">
    <property type="entry name" value="PCN-like_spectrin-like_rpt"/>
</dbReference>
<dbReference type="GO" id="GO:0005737">
    <property type="term" value="C:cytoplasm"/>
    <property type="evidence" value="ECO:0007669"/>
    <property type="project" value="TreeGrafter"/>
</dbReference>
<evidence type="ECO:0000256" key="6">
    <source>
        <dbReference type="SAM" id="MobiDB-lite"/>
    </source>
</evidence>
<comment type="caution">
    <text evidence="8">The sequence shown here is derived from an EMBL/GenBank/DDBJ whole genome shotgun (WGS) entry which is preliminary data.</text>
</comment>
<feature type="compositionally biased region" description="Gly residues" evidence="6">
    <location>
        <begin position="1630"/>
        <end position="1641"/>
    </location>
</feature>
<dbReference type="InterPro" id="IPR001715">
    <property type="entry name" value="CH_dom"/>
</dbReference>
<accession>A0AA40HWL1</accession>
<dbReference type="InterPro" id="IPR041573">
    <property type="entry name" value="Desmoplakin_Spectrin-like"/>
</dbReference>
<keyword evidence="3" id="KW-0677">Repeat</keyword>
<feature type="domain" description="Calponin-homology (CH)" evidence="7">
    <location>
        <begin position="220"/>
        <end position="454"/>
    </location>
</feature>
<dbReference type="FunFam" id="1.20.58.60:FF:000009">
    <property type="entry name" value="dystonin isoform X1"/>
    <property type="match status" value="1"/>
</dbReference>
<dbReference type="Gene3D" id="1.20.58.1060">
    <property type="match status" value="1"/>
</dbReference>
<keyword evidence="5" id="KW-0175">Coiled coil</keyword>
<keyword evidence="4" id="KW-0206">Cytoskeleton</keyword>
<evidence type="ECO:0000256" key="2">
    <source>
        <dbReference type="ARBA" id="ARBA00022553"/>
    </source>
</evidence>
<feature type="region of interest" description="Disordered" evidence="6">
    <location>
        <begin position="1684"/>
        <end position="1728"/>
    </location>
</feature>